<evidence type="ECO:0000313" key="3">
    <source>
        <dbReference type="Proteomes" id="UP000000263"/>
    </source>
</evidence>
<dbReference type="EMBL" id="CP000804">
    <property type="protein sequence ID" value="ABU57705.1"/>
    <property type="molecule type" value="Genomic_DNA"/>
</dbReference>
<proteinExistence type="predicted"/>
<feature type="region of interest" description="Disordered" evidence="1">
    <location>
        <begin position="356"/>
        <end position="386"/>
    </location>
</feature>
<accession>A7NJN5</accession>
<dbReference type="KEGG" id="rca:Rcas_1613"/>
<evidence type="ECO:0000313" key="2">
    <source>
        <dbReference type="EMBL" id="ABU57705.1"/>
    </source>
</evidence>
<dbReference type="HOGENOM" id="CLU_048274_0_0_0"/>
<feature type="region of interest" description="Disordered" evidence="1">
    <location>
        <begin position="175"/>
        <end position="197"/>
    </location>
</feature>
<evidence type="ECO:0000256" key="1">
    <source>
        <dbReference type="SAM" id="MobiDB-lite"/>
    </source>
</evidence>
<gene>
    <name evidence="2" type="ordered locus">Rcas_1613</name>
</gene>
<dbReference type="Proteomes" id="UP000000263">
    <property type="component" value="Chromosome"/>
</dbReference>
<reference evidence="2 3" key="1">
    <citation type="submission" date="2007-08" db="EMBL/GenBank/DDBJ databases">
        <title>Complete sequence of Roseiflexus castenholzii DSM 13941.</title>
        <authorList>
            <consortium name="US DOE Joint Genome Institute"/>
            <person name="Copeland A."/>
            <person name="Lucas S."/>
            <person name="Lapidus A."/>
            <person name="Barry K."/>
            <person name="Glavina del Rio T."/>
            <person name="Dalin E."/>
            <person name="Tice H."/>
            <person name="Pitluck S."/>
            <person name="Thompson L.S."/>
            <person name="Brettin T."/>
            <person name="Bruce D."/>
            <person name="Detter J.C."/>
            <person name="Han C."/>
            <person name="Tapia R."/>
            <person name="Schmutz J."/>
            <person name="Larimer F."/>
            <person name="Land M."/>
            <person name="Hauser L."/>
            <person name="Kyrpides N."/>
            <person name="Mikhailova N."/>
            <person name="Bryant D.A."/>
            <person name="Hanada S."/>
            <person name="Tsukatani Y."/>
            <person name="Richardson P."/>
        </authorList>
    </citation>
    <scope>NUCLEOTIDE SEQUENCE [LARGE SCALE GENOMIC DNA]</scope>
    <source>
        <strain evidence="3">DSM 13941 / HLO8</strain>
    </source>
</reference>
<feature type="compositionally biased region" description="Basic and acidic residues" evidence="1">
    <location>
        <begin position="277"/>
        <end position="296"/>
    </location>
</feature>
<protein>
    <submittedName>
        <fullName evidence="2">Uncharacterized protein</fullName>
    </submittedName>
</protein>
<feature type="region of interest" description="Disordered" evidence="1">
    <location>
        <begin position="422"/>
        <end position="456"/>
    </location>
</feature>
<name>A7NJN5_ROSCS</name>
<dbReference type="AlphaFoldDB" id="A7NJN5"/>
<dbReference type="STRING" id="383372.Rcas_1613"/>
<feature type="region of interest" description="Disordered" evidence="1">
    <location>
        <begin position="277"/>
        <end position="301"/>
    </location>
</feature>
<feature type="compositionally biased region" description="Pro residues" evidence="1">
    <location>
        <begin position="447"/>
        <end position="456"/>
    </location>
</feature>
<dbReference type="eggNOG" id="COG3464">
    <property type="taxonomic scope" value="Bacteria"/>
</dbReference>
<sequence>MGHPAHCGAVRASVRVLSARGVCNPGGWRERIRTGQSPRRIGISSAANKALSIAIVTLPLPEVQSAPAGRPSARPSYATTIRQQWGTSHPPTRNTQALRVAMHCSRCAACGRTFRRDPAGVARADPRLRLPHVATIAWALGWSVRSVAWMMRPFGSGLCQMTAWRDVPALAERGRRHVSKRRGRVGGRDGGGGSGERAVVAVGRESGAGAAREGDGTTRGLVADDVAIVTGSAQRRAFERQGCDVHRLRWVGRAWAGPAQAPGEGHPGAMEAVRRIVREPPPDGGPRRERSGERIRPLGQRKGPLEAGHRVRMGVVRLAEHRGRDTLLLRQAGVPRTNHRTAHAIGRWRVRSRSGRGFQRWAGGRQPAGEAPSRSPELRRTPLSNPMACANAPTAYGTDTGVQCYTGMGNYRFEQAGGACMPGTLTEVNDGSQRGRTGAKDWSVPASPSPLPAQGG</sequence>
<organism evidence="2 3">
    <name type="scientific">Roseiflexus castenholzii (strain DSM 13941 / HLO8)</name>
    <dbReference type="NCBI Taxonomy" id="383372"/>
    <lineage>
        <taxon>Bacteria</taxon>
        <taxon>Bacillati</taxon>
        <taxon>Chloroflexota</taxon>
        <taxon>Chloroflexia</taxon>
        <taxon>Chloroflexales</taxon>
        <taxon>Roseiflexineae</taxon>
        <taxon>Roseiflexaceae</taxon>
        <taxon>Roseiflexus</taxon>
    </lineage>
</organism>
<feature type="compositionally biased region" description="Polar residues" evidence="1">
    <location>
        <begin position="426"/>
        <end position="435"/>
    </location>
</feature>
<keyword evidence="3" id="KW-1185">Reference proteome</keyword>
<feature type="compositionally biased region" description="Basic residues" evidence="1">
    <location>
        <begin position="175"/>
        <end position="185"/>
    </location>
</feature>